<comment type="subcellular location">
    <subcellularLocation>
        <location evidence="1">Membrane</location>
        <topology evidence="1">Multi-pass membrane protein</topology>
    </subcellularLocation>
</comment>
<dbReference type="InterPro" id="IPR038330">
    <property type="entry name" value="TspO/MBR-related_sf"/>
</dbReference>
<dbReference type="PANTHER" id="PTHR10057">
    <property type="entry name" value="PERIPHERAL-TYPE BENZODIAZEPINE RECEPTOR"/>
    <property type="match status" value="1"/>
</dbReference>
<dbReference type="AlphaFoldDB" id="A0A645CHG7"/>
<dbReference type="Gene3D" id="1.20.1260.100">
    <property type="entry name" value="TspO/MBR protein"/>
    <property type="match status" value="1"/>
</dbReference>
<keyword evidence="4 6" id="KW-1133">Transmembrane helix</keyword>
<comment type="caution">
    <text evidence="7">The sequence shown here is derived from an EMBL/GenBank/DDBJ whole genome shotgun (WGS) entry which is preliminary data.</text>
</comment>
<dbReference type="GO" id="GO:0033013">
    <property type="term" value="P:tetrapyrrole metabolic process"/>
    <property type="evidence" value="ECO:0007669"/>
    <property type="project" value="UniProtKB-ARBA"/>
</dbReference>
<keyword evidence="5 6" id="KW-0472">Membrane</keyword>
<keyword evidence="3 6" id="KW-0812">Transmembrane</keyword>
<evidence type="ECO:0000256" key="2">
    <source>
        <dbReference type="ARBA" id="ARBA00007524"/>
    </source>
</evidence>
<comment type="similarity">
    <text evidence="2">Belongs to the TspO/BZRP family.</text>
</comment>
<dbReference type="FunFam" id="1.20.1260.100:FF:000001">
    <property type="entry name" value="translocator protein 2"/>
    <property type="match status" value="1"/>
</dbReference>
<dbReference type="Pfam" id="PF03073">
    <property type="entry name" value="TspO_MBR"/>
    <property type="match status" value="1"/>
</dbReference>
<evidence type="ECO:0000256" key="1">
    <source>
        <dbReference type="ARBA" id="ARBA00004141"/>
    </source>
</evidence>
<dbReference type="InterPro" id="IPR004307">
    <property type="entry name" value="TspO_MBR"/>
</dbReference>
<feature type="transmembrane region" description="Helical" evidence="6">
    <location>
        <begin position="46"/>
        <end position="66"/>
    </location>
</feature>
<organism evidence="7">
    <name type="scientific">bioreactor metagenome</name>
    <dbReference type="NCBI Taxonomy" id="1076179"/>
    <lineage>
        <taxon>unclassified sequences</taxon>
        <taxon>metagenomes</taxon>
        <taxon>ecological metagenomes</taxon>
    </lineage>
</organism>
<reference evidence="7" key="1">
    <citation type="submission" date="2019-08" db="EMBL/GenBank/DDBJ databases">
        <authorList>
            <person name="Kucharzyk K."/>
            <person name="Murdoch R.W."/>
            <person name="Higgins S."/>
            <person name="Loffler F."/>
        </authorList>
    </citation>
    <scope>NUCLEOTIDE SEQUENCE</scope>
</reference>
<evidence type="ECO:0000256" key="3">
    <source>
        <dbReference type="ARBA" id="ARBA00022692"/>
    </source>
</evidence>
<feature type="transmembrane region" description="Helical" evidence="6">
    <location>
        <begin position="102"/>
        <end position="122"/>
    </location>
</feature>
<gene>
    <name evidence="7" type="primary">crtK-2_8</name>
    <name evidence="7" type="ORF">SDC9_123367</name>
</gene>
<proteinExistence type="inferred from homology"/>
<evidence type="ECO:0000256" key="5">
    <source>
        <dbReference type="ARBA" id="ARBA00023136"/>
    </source>
</evidence>
<dbReference type="GO" id="GO:0016020">
    <property type="term" value="C:membrane"/>
    <property type="evidence" value="ECO:0007669"/>
    <property type="project" value="UniProtKB-SubCell"/>
</dbReference>
<feature type="transmembrane region" description="Helical" evidence="6">
    <location>
        <begin position="78"/>
        <end position="96"/>
    </location>
</feature>
<accession>A0A645CHG7</accession>
<name>A0A645CHG7_9ZZZZ</name>
<feature type="transmembrane region" description="Helical" evidence="6">
    <location>
        <begin position="134"/>
        <end position="153"/>
    </location>
</feature>
<dbReference type="EMBL" id="VSSQ01027237">
    <property type="protein sequence ID" value="MPM76369.1"/>
    <property type="molecule type" value="Genomic_DNA"/>
</dbReference>
<evidence type="ECO:0000256" key="4">
    <source>
        <dbReference type="ARBA" id="ARBA00022989"/>
    </source>
</evidence>
<evidence type="ECO:0000313" key="7">
    <source>
        <dbReference type="EMBL" id="MPM76369.1"/>
    </source>
</evidence>
<evidence type="ECO:0000256" key="6">
    <source>
        <dbReference type="SAM" id="Phobius"/>
    </source>
</evidence>
<dbReference type="PANTHER" id="PTHR10057:SF0">
    <property type="entry name" value="TRANSLOCATOR PROTEIN"/>
    <property type="match status" value="1"/>
</dbReference>
<sequence length="154" mass="17654">MKRSKINLVISILIPLFVGQLAGLLTGNCMDSYYELTKSPLTPPSIVFPIVWTILYILMGISSYLIYISDDKNSKNALIWYGIQLFLNFIWSIIFFCFSNYVLALICLIILIICIVIMITKFYDISPIAAYLQLPYLLWCLFAAYLNLSIILLN</sequence>
<dbReference type="PIRSF" id="PIRSF005859">
    <property type="entry name" value="PBR"/>
    <property type="match status" value="1"/>
</dbReference>
<dbReference type="CDD" id="cd15904">
    <property type="entry name" value="TSPO_MBR"/>
    <property type="match status" value="1"/>
</dbReference>
<protein>
    <submittedName>
        <fullName evidence="7">Tryptophan-rich protein TspO</fullName>
    </submittedName>
</protein>